<dbReference type="OrthoDB" id="97518at2759"/>
<evidence type="ECO:0000313" key="1">
    <source>
        <dbReference type="EMBL" id="KAG6469788.1"/>
    </source>
</evidence>
<dbReference type="AlphaFoldDB" id="A0A8J5EQ27"/>
<gene>
    <name evidence="1" type="ORF">ZIOFF_070719</name>
</gene>
<keyword evidence="2" id="KW-1185">Reference proteome</keyword>
<dbReference type="PANTHER" id="PTHR31087:SF58">
    <property type="entry name" value="OS07G0230700 PROTEIN"/>
    <property type="match status" value="1"/>
</dbReference>
<reference evidence="1 2" key="1">
    <citation type="submission" date="2020-08" db="EMBL/GenBank/DDBJ databases">
        <title>Plant Genome Project.</title>
        <authorList>
            <person name="Zhang R.-G."/>
        </authorList>
    </citation>
    <scope>NUCLEOTIDE SEQUENCE [LARGE SCALE GENOMIC DNA]</scope>
    <source>
        <tissue evidence="1">Rhizome</tissue>
    </source>
</reference>
<sequence>MVEYGKTARDVAPAVVVVDRQFTVSRAVNFTVTSTRSLLSPSDHYKATDINGDVVLKVKGFCFSSRCLLLDAADTPLLTIKPKAFTCHETWRVFRGESTSPNDLLFSVRKSKIFQWNDNFDVVLANNTNPSAPCDFKMSGRCKNGTICIGKSDEIIAQMHRKTACFARDKREVTVNPNVDYVFILSLIIVLEEIRARRRRSNAAAAGAVSGAIALII</sequence>
<name>A0A8J5EQ27_ZINOF</name>
<proteinExistence type="predicted"/>
<dbReference type="PANTHER" id="PTHR31087">
    <property type="match status" value="1"/>
</dbReference>
<dbReference type="EMBL" id="JACMSC010000021">
    <property type="protein sequence ID" value="KAG6469788.1"/>
    <property type="molecule type" value="Genomic_DNA"/>
</dbReference>
<evidence type="ECO:0000313" key="2">
    <source>
        <dbReference type="Proteomes" id="UP000734854"/>
    </source>
</evidence>
<accession>A0A8J5EQ27</accession>
<organism evidence="1 2">
    <name type="scientific">Zingiber officinale</name>
    <name type="common">Ginger</name>
    <name type="synonym">Amomum zingiber</name>
    <dbReference type="NCBI Taxonomy" id="94328"/>
    <lineage>
        <taxon>Eukaryota</taxon>
        <taxon>Viridiplantae</taxon>
        <taxon>Streptophyta</taxon>
        <taxon>Embryophyta</taxon>
        <taxon>Tracheophyta</taxon>
        <taxon>Spermatophyta</taxon>
        <taxon>Magnoliopsida</taxon>
        <taxon>Liliopsida</taxon>
        <taxon>Zingiberales</taxon>
        <taxon>Zingiberaceae</taxon>
        <taxon>Zingiber</taxon>
    </lineage>
</organism>
<dbReference type="InterPro" id="IPR007612">
    <property type="entry name" value="LOR"/>
</dbReference>
<dbReference type="Proteomes" id="UP000734854">
    <property type="component" value="Unassembled WGS sequence"/>
</dbReference>
<comment type="caution">
    <text evidence="1">The sequence shown here is derived from an EMBL/GenBank/DDBJ whole genome shotgun (WGS) entry which is preliminary data.</text>
</comment>
<protein>
    <submittedName>
        <fullName evidence="1">Uncharacterized protein</fullName>
    </submittedName>
</protein>
<dbReference type="Pfam" id="PF04525">
    <property type="entry name" value="LOR"/>
    <property type="match status" value="1"/>
</dbReference>